<name>A0AA48K954_9BACT</name>
<dbReference type="AlphaFoldDB" id="A0AA48K954"/>
<dbReference type="KEGG" id="msil:METEAL_28280"/>
<evidence type="ECO:0000256" key="1">
    <source>
        <dbReference type="SAM" id="SignalP"/>
    </source>
</evidence>
<evidence type="ECO:0000313" key="2">
    <source>
        <dbReference type="EMBL" id="BDU73654.1"/>
    </source>
</evidence>
<feature type="chain" id="PRO_5041395004" evidence="1">
    <location>
        <begin position="21"/>
        <end position="389"/>
    </location>
</feature>
<feature type="signal peptide" evidence="1">
    <location>
        <begin position="1"/>
        <end position="20"/>
    </location>
</feature>
<dbReference type="Proteomes" id="UP001238179">
    <property type="component" value="Chromosome"/>
</dbReference>
<dbReference type="RefSeq" id="WP_316412325.1">
    <property type="nucleotide sequence ID" value="NZ_AP027080.1"/>
</dbReference>
<keyword evidence="3" id="KW-1185">Reference proteome</keyword>
<evidence type="ECO:0000313" key="3">
    <source>
        <dbReference type="Proteomes" id="UP001238179"/>
    </source>
</evidence>
<reference evidence="3" key="1">
    <citation type="journal article" date="2023" name="Int. J. Syst. Evol. Microbiol.">
        <title>Mesoterricola silvestris gen. nov., sp. nov., Mesoterricola sediminis sp. nov., Geothrix oryzae sp. nov., Geothrix edaphica sp. nov., Geothrix rubra sp. nov., and Geothrix limicola sp. nov., six novel members of Acidobacteriota isolated from soils.</title>
        <authorList>
            <person name="Itoh H."/>
            <person name="Sugisawa Y."/>
            <person name="Mise K."/>
            <person name="Xu Z."/>
            <person name="Kuniyasu M."/>
            <person name="Ushijima N."/>
            <person name="Kawano K."/>
            <person name="Kobayashi E."/>
            <person name="Shiratori Y."/>
            <person name="Masuda Y."/>
            <person name="Senoo K."/>
        </authorList>
    </citation>
    <scope>NUCLEOTIDE SEQUENCE [LARGE SCALE GENOMIC DNA]</scope>
    <source>
        <strain evidence="3">W79</strain>
    </source>
</reference>
<accession>A0AA48K954</accession>
<sequence>MRICKLCFRLAAPLFCLALAGGETLTLKVLPLDSRGIAAGLKPTDWKVQIAGKGADVVAMRTPEELGKEGQKWTFLLLPVRDPDFRQVVLQSLATFMASLPPSDSALVVMRTSKGLECLTPGFTTRPSLWAKALTQAAGAWRGKLEGNPNPVFNLPPTPASEPQEGMEAVNALLAGGLGRAMARDAKDTSSTRRSVIGEYSPEELGGVTKTVTAAMEEVMGMARTLAKAAPEAQVVIISRNEIDDLTNPIWAQRVSRMSAGGLKAPGLNEIMGGRDVMNNRLQTELMVRDVTLARVALKNTFAGSGITLHSVGGVGESNTGPFGEAAVASGGNTFRLENELPARLTQALNLWATRYELKVPVPAGTPRPAAVKVEAGRKDLKLFAPTLQ</sequence>
<protein>
    <submittedName>
        <fullName evidence="2">Uncharacterized protein</fullName>
    </submittedName>
</protein>
<organism evidence="2 3">
    <name type="scientific">Mesoterricola silvestris</name>
    <dbReference type="NCBI Taxonomy" id="2927979"/>
    <lineage>
        <taxon>Bacteria</taxon>
        <taxon>Pseudomonadati</taxon>
        <taxon>Acidobacteriota</taxon>
        <taxon>Holophagae</taxon>
        <taxon>Holophagales</taxon>
        <taxon>Holophagaceae</taxon>
        <taxon>Mesoterricola</taxon>
    </lineage>
</organism>
<dbReference type="EMBL" id="AP027080">
    <property type="protein sequence ID" value="BDU73654.1"/>
    <property type="molecule type" value="Genomic_DNA"/>
</dbReference>
<gene>
    <name evidence="2" type="ORF">METEAL_28280</name>
</gene>
<proteinExistence type="predicted"/>
<keyword evidence="1" id="KW-0732">Signal</keyword>